<dbReference type="PANTHER" id="PTHR43033:SF1">
    <property type="entry name" value="TRNA(ILE)-LYSIDINE SYNTHASE-RELATED"/>
    <property type="match status" value="1"/>
</dbReference>
<dbReference type="PANTHER" id="PTHR43033">
    <property type="entry name" value="TRNA(ILE)-LYSIDINE SYNTHASE-RELATED"/>
    <property type="match status" value="1"/>
</dbReference>
<evidence type="ECO:0000256" key="2">
    <source>
        <dbReference type="ARBA" id="ARBA00022694"/>
    </source>
</evidence>
<keyword evidence="1 6" id="KW-0436">Ligase</keyword>
<sequence length="466" mass="52292">MDVLKTVSEYISANSLLTRDALHLVALSGGADSVALLRILLLLGYKTEAVHCNFHLRGRESDRDEDFVKKLCDDNNVPLHIVHFDTRAYAGLHHKSIELAARDLRYAYFKKLRADIGAETICVAHHRDDNVETVLMNIVRGTGINGLTGIRPRNGYIIRPLLCLGRVEIENWLQSIKQEYVTDSTNLELDATRNRYRLKVIPLLNDITPSASENINRTSRLMTEACKIFDEAISRHAEEVIVSDTLSPDGQSEQNVKSKDAYNIPDSALVIDIEKLKSTPSPEYVLYRILRNYGFSSAQTEQISLNLDARTGAYYSSGCFQLAINRGSIIVYRKSEPLKPLCIPEPGNYVIRDGLRISIKPVIIDSSFKIPKDKNRICIDAANVVFPLVLRTVADGDRFMPFGMRGSKLVSDYLTDRKKNIIEKRGQLILTDNTGMPLWLVCERPDNRVCITDKSSAGLLISVVSL</sequence>
<comment type="subcellular location">
    <subcellularLocation>
        <location evidence="6">Cytoplasm</location>
    </subcellularLocation>
</comment>
<dbReference type="SUPFAM" id="SSF52402">
    <property type="entry name" value="Adenine nucleotide alpha hydrolases-like"/>
    <property type="match status" value="1"/>
</dbReference>
<evidence type="ECO:0000259" key="7">
    <source>
        <dbReference type="Pfam" id="PF01171"/>
    </source>
</evidence>
<evidence type="ECO:0000256" key="4">
    <source>
        <dbReference type="ARBA" id="ARBA00022840"/>
    </source>
</evidence>
<evidence type="ECO:0000313" key="9">
    <source>
        <dbReference type="Proteomes" id="UP000714420"/>
    </source>
</evidence>
<dbReference type="Pfam" id="PF01171">
    <property type="entry name" value="ATP_bind_3"/>
    <property type="match status" value="1"/>
</dbReference>
<dbReference type="Gene3D" id="3.40.50.620">
    <property type="entry name" value="HUPs"/>
    <property type="match status" value="1"/>
</dbReference>
<accession>A0ABX2ARB1</accession>
<keyword evidence="2 6" id="KW-0819">tRNA processing</keyword>
<comment type="function">
    <text evidence="6">Ligates lysine onto the cytidine present at position 34 of the AUA codon-specific tRNA(Ile) that contains the anticodon CAU, in an ATP-dependent manner. Cytidine is converted to lysidine, thus changing the amino acid specificity of the tRNA from methionine to isoleucine.</text>
</comment>
<dbReference type="CDD" id="cd01992">
    <property type="entry name" value="TilS_N"/>
    <property type="match status" value="1"/>
</dbReference>
<dbReference type="InterPro" id="IPR012094">
    <property type="entry name" value="tRNA_Ile_lys_synt"/>
</dbReference>
<dbReference type="EC" id="6.3.4.19" evidence="6"/>
<keyword evidence="3 6" id="KW-0547">Nucleotide-binding</keyword>
<comment type="similarity">
    <text evidence="6">Belongs to the tRNA(Ile)-lysidine synthase family.</text>
</comment>
<dbReference type="NCBIfam" id="TIGR02432">
    <property type="entry name" value="lysidine_TilS_N"/>
    <property type="match status" value="1"/>
</dbReference>
<dbReference type="GO" id="GO:0032267">
    <property type="term" value="F:tRNA(Ile)-lysidine synthase activity"/>
    <property type="evidence" value="ECO:0007669"/>
    <property type="project" value="UniProtKB-EC"/>
</dbReference>
<dbReference type="InterPro" id="IPR014729">
    <property type="entry name" value="Rossmann-like_a/b/a_fold"/>
</dbReference>
<dbReference type="RefSeq" id="WP_172276252.1">
    <property type="nucleotide sequence ID" value="NZ_CASGMU010000009.1"/>
</dbReference>
<keyword evidence="6" id="KW-0963">Cytoplasm</keyword>
<comment type="caution">
    <text evidence="8">The sequence shown here is derived from an EMBL/GenBank/DDBJ whole genome shotgun (WGS) entry which is preliminary data.</text>
</comment>
<proteinExistence type="inferred from homology"/>
<comment type="catalytic activity">
    <reaction evidence="5 6">
        <text>cytidine(34) in tRNA(Ile2) + L-lysine + ATP = lysidine(34) in tRNA(Ile2) + AMP + diphosphate + H(+)</text>
        <dbReference type="Rhea" id="RHEA:43744"/>
        <dbReference type="Rhea" id="RHEA-COMP:10625"/>
        <dbReference type="Rhea" id="RHEA-COMP:10670"/>
        <dbReference type="ChEBI" id="CHEBI:15378"/>
        <dbReference type="ChEBI" id="CHEBI:30616"/>
        <dbReference type="ChEBI" id="CHEBI:32551"/>
        <dbReference type="ChEBI" id="CHEBI:33019"/>
        <dbReference type="ChEBI" id="CHEBI:82748"/>
        <dbReference type="ChEBI" id="CHEBI:83665"/>
        <dbReference type="ChEBI" id="CHEBI:456215"/>
        <dbReference type="EC" id="6.3.4.19"/>
    </reaction>
</comment>
<keyword evidence="4 6" id="KW-0067">ATP-binding</keyword>
<organism evidence="8 9">
    <name type="scientific">Xylanibacter muris</name>
    <dbReference type="NCBI Taxonomy" id="2736290"/>
    <lineage>
        <taxon>Bacteria</taxon>
        <taxon>Pseudomonadati</taxon>
        <taxon>Bacteroidota</taxon>
        <taxon>Bacteroidia</taxon>
        <taxon>Bacteroidales</taxon>
        <taxon>Prevotellaceae</taxon>
        <taxon>Xylanibacter</taxon>
    </lineage>
</organism>
<reference evidence="8 9" key="1">
    <citation type="submission" date="2020-05" db="EMBL/GenBank/DDBJ databases">
        <title>Distinct polysaccharide utilization as determinants for interspecies competition between intestinal Prevotella spp.</title>
        <authorList>
            <person name="Galvez E.J.C."/>
            <person name="Iljazovic A."/>
            <person name="Strowig T."/>
        </authorList>
    </citation>
    <scope>NUCLEOTIDE SEQUENCE [LARGE SCALE GENOMIC DNA]</scope>
    <source>
        <strain evidence="8 9">PMUR</strain>
    </source>
</reference>
<evidence type="ECO:0000256" key="6">
    <source>
        <dbReference type="HAMAP-Rule" id="MF_01161"/>
    </source>
</evidence>
<comment type="domain">
    <text evidence="6">The N-terminal region contains the highly conserved SGGXDS motif, predicted to be a P-loop motif involved in ATP binding.</text>
</comment>
<evidence type="ECO:0000256" key="3">
    <source>
        <dbReference type="ARBA" id="ARBA00022741"/>
    </source>
</evidence>
<evidence type="ECO:0000313" key="8">
    <source>
        <dbReference type="EMBL" id="NPD92759.1"/>
    </source>
</evidence>
<feature type="binding site" evidence="6">
    <location>
        <begin position="28"/>
        <end position="33"/>
    </location>
    <ligand>
        <name>ATP</name>
        <dbReference type="ChEBI" id="CHEBI:30616"/>
    </ligand>
</feature>
<keyword evidence="9" id="KW-1185">Reference proteome</keyword>
<dbReference type="InterPro" id="IPR012795">
    <property type="entry name" value="tRNA_Ile_lys_synt_N"/>
</dbReference>
<dbReference type="InterPro" id="IPR011063">
    <property type="entry name" value="TilS/TtcA_N"/>
</dbReference>
<feature type="domain" description="tRNA(Ile)-lysidine/2-thiocytidine synthase N-terminal" evidence="7">
    <location>
        <begin position="24"/>
        <end position="197"/>
    </location>
</feature>
<evidence type="ECO:0000256" key="1">
    <source>
        <dbReference type="ARBA" id="ARBA00022598"/>
    </source>
</evidence>
<dbReference type="Proteomes" id="UP000714420">
    <property type="component" value="Unassembled WGS sequence"/>
</dbReference>
<dbReference type="HAMAP" id="MF_01161">
    <property type="entry name" value="tRNA_Ile_lys_synt"/>
    <property type="match status" value="1"/>
</dbReference>
<name>A0ABX2ARB1_9BACT</name>
<dbReference type="EMBL" id="JABKKF010000010">
    <property type="protein sequence ID" value="NPD92759.1"/>
    <property type="molecule type" value="Genomic_DNA"/>
</dbReference>
<gene>
    <name evidence="6 8" type="primary">tilS</name>
    <name evidence="8" type="ORF">HPS56_10480</name>
</gene>
<protein>
    <recommendedName>
        <fullName evidence="6">tRNA(Ile)-lysidine synthase</fullName>
        <ecNumber evidence="6">6.3.4.19</ecNumber>
    </recommendedName>
    <alternativeName>
        <fullName evidence="6">tRNA(Ile)-2-lysyl-cytidine synthase</fullName>
    </alternativeName>
    <alternativeName>
        <fullName evidence="6">tRNA(Ile)-lysidine synthetase</fullName>
    </alternativeName>
</protein>
<evidence type="ECO:0000256" key="5">
    <source>
        <dbReference type="ARBA" id="ARBA00048539"/>
    </source>
</evidence>